<feature type="non-terminal residue" evidence="2">
    <location>
        <position position="1"/>
    </location>
</feature>
<feature type="signal peptide" evidence="1">
    <location>
        <begin position="1"/>
        <end position="19"/>
    </location>
</feature>
<protein>
    <submittedName>
        <fullName evidence="2">Uncharacterized protein</fullName>
    </submittedName>
</protein>
<evidence type="ECO:0000313" key="2">
    <source>
        <dbReference type="EMBL" id="CDW41222.1"/>
    </source>
</evidence>
<dbReference type="EMBL" id="HACA01023861">
    <property type="protein sequence ID" value="CDW41222.1"/>
    <property type="molecule type" value="Transcribed_RNA"/>
</dbReference>
<sequence length="74" mass="8829">NSNRFKLLLFLINVCEVGKLPHIVKREIKEVEKRKLENSNYSLTFNWKEKETLGFRINENFRSNENNDGVVIFD</sequence>
<reference evidence="2" key="1">
    <citation type="submission" date="2014-05" db="EMBL/GenBank/DDBJ databases">
        <authorList>
            <person name="Chronopoulou M."/>
        </authorList>
    </citation>
    <scope>NUCLEOTIDE SEQUENCE</scope>
    <source>
        <tissue evidence="2">Whole organism</tissue>
    </source>
</reference>
<name>A0A0K2UTJ5_LEPSM</name>
<keyword evidence="1" id="KW-0732">Signal</keyword>
<feature type="chain" id="PRO_5005489010" evidence="1">
    <location>
        <begin position="20"/>
        <end position="74"/>
    </location>
</feature>
<organism evidence="2">
    <name type="scientific">Lepeophtheirus salmonis</name>
    <name type="common">Salmon louse</name>
    <name type="synonym">Caligus salmonis</name>
    <dbReference type="NCBI Taxonomy" id="72036"/>
    <lineage>
        <taxon>Eukaryota</taxon>
        <taxon>Metazoa</taxon>
        <taxon>Ecdysozoa</taxon>
        <taxon>Arthropoda</taxon>
        <taxon>Crustacea</taxon>
        <taxon>Multicrustacea</taxon>
        <taxon>Hexanauplia</taxon>
        <taxon>Copepoda</taxon>
        <taxon>Siphonostomatoida</taxon>
        <taxon>Caligidae</taxon>
        <taxon>Lepeophtheirus</taxon>
    </lineage>
</organism>
<dbReference type="AlphaFoldDB" id="A0A0K2UTJ5"/>
<evidence type="ECO:0000256" key="1">
    <source>
        <dbReference type="SAM" id="SignalP"/>
    </source>
</evidence>
<accession>A0A0K2UTJ5</accession>
<proteinExistence type="predicted"/>